<dbReference type="PATRIC" id="fig|1774.35.peg.3303"/>
<evidence type="ECO:0000313" key="7">
    <source>
        <dbReference type="Proteomes" id="UP000179441"/>
    </source>
</evidence>
<dbReference type="RefSeq" id="WP_030097112.1">
    <property type="nucleotide sequence ID" value="NZ_BSAK01000012.1"/>
</dbReference>
<evidence type="ECO:0000313" key="6">
    <source>
        <dbReference type="EMBL" id="QDF71702.1"/>
    </source>
</evidence>
<evidence type="ECO:0000313" key="4">
    <source>
        <dbReference type="EMBL" id="OHU47692.1"/>
    </source>
</evidence>
<dbReference type="GeneID" id="31680903"/>
<feature type="domain" description="YCII-related" evidence="2">
    <location>
        <begin position="7"/>
        <end position="78"/>
    </location>
</feature>
<dbReference type="EMBL" id="CP041150">
    <property type="protein sequence ID" value="QDF71702.1"/>
    <property type="molecule type" value="Genomic_DNA"/>
</dbReference>
<dbReference type="GO" id="GO:0016787">
    <property type="term" value="F:hydrolase activity"/>
    <property type="evidence" value="ECO:0007669"/>
    <property type="project" value="UniProtKB-KW"/>
</dbReference>
<dbReference type="Proteomes" id="UP000180113">
    <property type="component" value="Unassembled WGS sequence"/>
</dbReference>
<dbReference type="PANTHER" id="PTHR37828">
    <property type="entry name" value="GSR2449 PROTEIN"/>
    <property type="match status" value="1"/>
</dbReference>
<gene>
    <name evidence="3" type="ORF">BKG62_08340</name>
    <name evidence="4" type="ORF">BKG82_25435</name>
    <name evidence="5" type="ORF">BKG84_19260</name>
    <name evidence="6" type="ORF">FJK96_17125</name>
</gene>
<dbReference type="AlphaFoldDB" id="A0A0E3XPD0"/>
<dbReference type="Gene3D" id="3.30.70.1060">
    <property type="entry name" value="Dimeric alpha+beta barrel"/>
    <property type="match status" value="1"/>
</dbReference>
<dbReference type="Proteomes" id="UP000179441">
    <property type="component" value="Unassembled WGS sequence"/>
</dbReference>
<dbReference type="InterPro" id="IPR005545">
    <property type="entry name" value="YCII"/>
</dbReference>
<dbReference type="OrthoDB" id="9814407at2"/>
<dbReference type="EMBL" id="MLHW01000009">
    <property type="protein sequence ID" value="OHT50977.1"/>
    <property type="molecule type" value="Genomic_DNA"/>
</dbReference>
<reference evidence="3 9" key="1">
    <citation type="submission" date="2016-10" db="EMBL/GenBank/DDBJ databases">
        <title>Evaluation of Human, Animal and Environmental Mycobacterium chelonae Isolates by Core Genome Phylogenomic Analysis, Targeted Gene Comparison, and Anti-microbial Susceptibility Patterns: A Tale of Mistaken Identities.</title>
        <authorList>
            <person name="Fogelson S.B."/>
            <person name="Camus A.C."/>
            <person name="Lorenz W."/>
            <person name="Vasireddy R."/>
            <person name="Vasireddy S."/>
            <person name="Smith T."/>
            <person name="Brown-Elliott B.A."/>
            <person name="Wallace R.J.Jr."/>
            <person name="Hasan N.A."/>
            <person name="Reischl U."/>
            <person name="Sanchez S."/>
        </authorList>
    </citation>
    <scope>NUCLEOTIDE SEQUENCE [LARGE SCALE GENOMIC DNA]</scope>
    <source>
        <strain evidence="3 9">42895</strain>
    </source>
</reference>
<evidence type="ECO:0000313" key="8">
    <source>
        <dbReference type="Proteomes" id="UP000180043"/>
    </source>
</evidence>
<dbReference type="SUPFAM" id="SSF54909">
    <property type="entry name" value="Dimeric alpha+beta barrel"/>
    <property type="match status" value="1"/>
</dbReference>
<dbReference type="Pfam" id="PF03795">
    <property type="entry name" value="YCII"/>
    <property type="match status" value="1"/>
</dbReference>
<dbReference type="EMBL" id="MLIQ01000032">
    <property type="protein sequence ID" value="OHU47692.1"/>
    <property type="molecule type" value="Genomic_DNA"/>
</dbReference>
<dbReference type="PANTHER" id="PTHR37828:SF1">
    <property type="entry name" value="YCII-RELATED DOMAIN-CONTAINING PROTEIN"/>
    <property type="match status" value="1"/>
</dbReference>
<reference evidence="6 10" key="3">
    <citation type="submission" date="2019-06" db="EMBL/GenBank/DDBJ databases">
        <title>Whole geneome sequnce of Mycobacteroides chelonae M77 isolated from bovine milk from Meghalaya, India.</title>
        <authorList>
            <person name="Vise E."/>
            <person name="Das S."/>
            <person name="Garg A."/>
            <person name="Ghatak S."/>
            <person name="Shakuntala I."/>
            <person name="Milton A.A.P."/>
            <person name="Karam A."/>
            <person name="Sanjukta R."/>
            <person name="Puro K."/>
            <person name="Sen A."/>
        </authorList>
    </citation>
    <scope>NUCLEOTIDE SEQUENCE [LARGE SCALE GENOMIC DNA]</scope>
    <source>
        <strain evidence="6 10">M77</strain>
    </source>
</reference>
<dbReference type="Proteomes" id="UP000317728">
    <property type="component" value="Chromosome"/>
</dbReference>
<evidence type="ECO:0000256" key="1">
    <source>
        <dbReference type="ARBA" id="ARBA00007689"/>
    </source>
</evidence>
<sequence length="92" mass="9695">MYHVLQLTYTQPLDVVDAVRPAHLEWLDGEIAAGNLLISGRNEAGTGGVLVTGDISAQDAEALIAADPYTTAGVAEYTRIGFNAGRKAEIIP</sequence>
<dbReference type="InterPro" id="IPR011008">
    <property type="entry name" value="Dimeric_a/b-barrel"/>
</dbReference>
<keyword evidence="4" id="KW-0378">Hydrolase</keyword>
<keyword evidence="7" id="KW-1185">Reference proteome</keyword>
<evidence type="ECO:0000313" key="10">
    <source>
        <dbReference type="Proteomes" id="UP000317728"/>
    </source>
</evidence>
<evidence type="ECO:0000313" key="5">
    <source>
        <dbReference type="EMBL" id="OHU80206.1"/>
    </source>
</evidence>
<organism evidence="4 8">
    <name type="scientific">Mycobacteroides chelonae</name>
    <name type="common">Mycobacterium chelonae</name>
    <dbReference type="NCBI Taxonomy" id="1774"/>
    <lineage>
        <taxon>Bacteria</taxon>
        <taxon>Bacillati</taxon>
        <taxon>Actinomycetota</taxon>
        <taxon>Actinomycetes</taxon>
        <taxon>Mycobacteriales</taxon>
        <taxon>Mycobacteriaceae</taxon>
        <taxon>Mycobacteroides</taxon>
    </lineage>
</organism>
<protein>
    <submittedName>
        <fullName evidence="4">GTP cyclohydrolase</fullName>
    </submittedName>
</protein>
<name>A0A0E3XPD0_MYCCH</name>
<accession>A0A0E3XPD0</accession>
<reference evidence="7 8" key="2">
    <citation type="submission" date="2016-10" db="EMBL/GenBank/DDBJ databases">
        <title>Evaluation of Human, Veterinary and Environmental Mycobacterium chelonae Isolates by Core Genome Phylogenomic Analysis, Targeted Gene Comparison, and Anti-microbial Susceptibility Patterns: A Tale of Mistaken Identities.</title>
        <authorList>
            <person name="Fogelson S.B."/>
            <person name="Camus A.C."/>
            <person name="Lorenz W."/>
            <person name="Vasireddy R."/>
            <person name="Vasireddy S."/>
            <person name="Smith T."/>
            <person name="Brown-Elliott B.A."/>
            <person name="Wallace R.J.Jr."/>
            <person name="Hasan N.A."/>
            <person name="Reischl U."/>
            <person name="Sanchez S."/>
        </authorList>
    </citation>
    <scope>NUCLEOTIDE SEQUENCE [LARGE SCALE GENOMIC DNA]</scope>
    <source>
        <strain evidence="4 8">15515</strain>
        <strain evidence="5 7">15518</strain>
    </source>
</reference>
<evidence type="ECO:0000313" key="3">
    <source>
        <dbReference type="EMBL" id="OHT50977.1"/>
    </source>
</evidence>
<dbReference type="HOGENOM" id="CLU_110355_6_2_11"/>
<comment type="similarity">
    <text evidence="1">Belongs to the YciI family.</text>
</comment>
<proteinExistence type="inferred from homology"/>
<dbReference type="EMBL" id="MLIS01000001">
    <property type="protein sequence ID" value="OHU80206.1"/>
    <property type="molecule type" value="Genomic_DNA"/>
</dbReference>
<evidence type="ECO:0000259" key="2">
    <source>
        <dbReference type="Pfam" id="PF03795"/>
    </source>
</evidence>
<dbReference type="Proteomes" id="UP000180043">
    <property type="component" value="Unassembled WGS sequence"/>
</dbReference>
<evidence type="ECO:0000313" key="9">
    <source>
        <dbReference type="Proteomes" id="UP000180113"/>
    </source>
</evidence>